<dbReference type="Pfam" id="PF04578">
    <property type="entry name" value="DUF594"/>
    <property type="match status" value="2"/>
</dbReference>
<dbReference type="InterPro" id="IPR025315">
    <property type="entry name" value="DUF4220"/>
</dbReference>
<dbReference type="Proteomes" id="UP000326939">
    <property type="component" value="Chromosome 17"/>
</dbReference>
<gene>
    <name evidence="3" type="ORF">DKX38_027436</name>
</gene>
<comment type="caution">
    <text evidence="3">The sequence shown here is derived from an EMBL/GenBank/DDBJ whole genome shotgun (WGS) entry which is preliminary data.</text>
</comment>
<feature type="transmembrane region" description="Helical" evidence="1">
    <location>
        <begin position="417"/>
        <end position="436"/>
    </location>
</feature>
<keyword evidence="1" id="KW-0472">Membrane</keyword>
<feature type="transmembrane region" description="Helical" evidence="1">
    <location>
        <begin position="224"/>
        <end position="243"/>
    </location>
</feature>
<keyword evidence="4" id="KW-1185">Reference proteome</keyword>
<dbReference type="AlphaFoldDB" id="A0A5N5JC04"/>
<keyword evidence="1" id="KW-1133">Transmembrane helix</keyword>
<organism evidence="3 4">
    <name type="scientific">Salix brachista</name>
    <dbReference type="NCBI Taxonomy" id="2182728"/>
    <lineage>
        <taxon>Eukaryota</taxon>
        <taxon>Viridiplantae</taxon>
        <taxon>Streptophyta</taxon>
        <taxon>Embryophyta</taxon>
        <taxon>Tracheophyta</taxon>
        <taxon>Spermatophyta</taxon>
        <taxon>Magnoliopsida</taxon>
        <taxon>eudicotyledons</taxon>
        <taxon>Gunneridae</taxon>
        <taxon>Pentapetalae</taxon>
        <taxon>rosids</taxon>
        <taxon>fabids</taxon>
        <taxon>Malpighiales</taxon>
        <taxon>Salicaceae</taxon>
        <taxon>Saliceae</taxon>
        <taxon>Salix</taxon>
    </lineage>
</organism>
<accession>A0A5N5JC04</accession>
<sequence length="796" mass="90563">MSIELSNYMVYLLLDYPFLLPRGIGKERYNQTCSAVDDQAELLDRIISGQHDSWYASASTFEIEKSSRKVSALWTGVKLAKSLQALVTQDGWGNERKWEMISQVWVEMLTYAASHCGWKEHARTLTRGGEKSNMGIPKLSETVHRLWNGWELRVVMLLSLFLQIFLILFGRRRKYTAGFWIGTLVWLAYLSADWVATFSLGILAQKIGFSETNCTNSSRGSIPAFWAPVLLVHLGGPDTITAYSMEDNELWLRHLLVLGSQVAVAFYAFARSWWGKDPLLFIAIPIFVAGIIKYGERNWVLRSASSKQCRNEMNELGRKFEEFSNPDVFEMTDEPVVGEVGLSDIIPQAKFLHEADLCFQMLRVLFADLVLGDSIHLATHIFLEKTAKEAFQLIEVEMGFMYDVLYTKLAKVRKSRVFLRAFTFLCLVSALLAFSLGMSTHNHAYLTAEITISYLLLFGAIVIEIYSVVVLLFSDWAMLWLTGQRKPLFISVYRTICSSRFLNNDKRWESRMAQHNLISFQRSKGKLTSISLKNLLGKSNIQSLEDVGDDLKDLIFEHLLDKRGRYKLMTRSPDPGSNDLHAILSERGDQVIGREKCLGNFGWSVKFPDFNESLLAWHIATDICYHDDVRKNVGGDAKNIPPNCEMSIELSNYMVYLLLDYPFLLPRGIGKERYNQTCSAVDDQAELLDRIISGQHDSWYASASTFEIEKSTRKVSALWTGVKLAKSLQALVTQDGWGNERKWEMISQVWVEMLTYAASHCGWKEHARTLTRGGELVTHVCLLMAHLGLSEQCITT</sequence>
<dbReference type="EMBL" id="VDCV01000017">
    <property type="protein sequence ID" value="KAB5516788.1"/>
    <property type="molecule type" value="Genomic_DNA"/>
</dbReference>
<evidence type="ECO:0000256" key="1">
    <source>
        <dbReference type="SAM" id="Phobius"/>
    </source>
</evidence>
<feature type="transmembrane region" description="Helical" evidence="1">
    <location>
        <begin position="177"/>
        <end position="204"/>
    </location>
</feature>
<name>A0A5N5JC04_9ROSI</name>
<dbReference type="PANTHER" id="PTHR31325">
    <property type="entry name" value="OS01G0798800 PROTEIN-RELATED"/>
    <property type="match status" value="1"/>
</dbReference>
<protein>
    <recommendedName>
        <fullName evidence="2">DUF4220 domain-containing protein</fullName>
    </recommendedName>
</protein>
<reference evidence="4" key="1">
    <citation type="journal article" date="2019" name="Gigascience">
        <title>De novo genome assembly of the endangered Acer yangbiense, a plant species with extremely small populations endemic to Yunnan Province, China.</title>
        <authorList>
            <person name="Yang J."/>
            <person name="Wariss H.M."/>
            <person name="Tao L."/>
            <person name="Zhang R."/>
            <person name="Yun Q."/>
            <person name="Hollingsworth P."/>
            <person name="Dao Z."/>
            <person name="Luo G."/>
            <person name="Guo H."/>
            <person name="Ma Y."/>
            <person name="Sun W."/>
        </authorList>
    </citation>
    <scope>NUCLEOTIDE SEQUENCE [LARGE SCALE GENOMIC DNA]</scope>
    <source>
        <strain evidence="4">cv. br00</strain>
    </source>
</reference>
<evidence type="ECO:0000313" key="3">
    <source>
        <dbReference type="EMBL" id="KAB5516788.1"/>
    </source>
</evidence>
<proteinExistence type="predicted"/>
<evidence type="ECO:0000313" key="4">
    <source>
        <dbReference type="Proteomes" id="UP000326939"/>
    </source>
</evidence>
<feature type="domain" description="DUF4220" evidence="2">
    <location>
        <begin position="186"/>
        <end position="520"/>
    </location>
</feature>
<feature type="transmembrane region" description="Helical" evidence="1">
    <location>
        <begin position="456"/>
        <end position="481"/>
    </location>
</feature>
<feature type="transmembrane region" description="Helical" evidence="1">
    <location>
        <begin position="150"/>
        <end position="170"/>
    </location>
</feature>
<keyword evidence="1" id="KW-0812">Transmembrane</keyword>
<feature type="transmembrane region" description="Helical" evidence="1">
    <location>
        <begin position="279"/>
        <end position="295"/>
    </location>
</feature>
<evidence type="ECO:0000259" key="2">
    <source>
        <dbReference type="Pfam" id="PF13968"/>
    </source>
</evidence>
<feature type="transmembrane region" description="Helical" evidence="1">
    <location>
        <begin position="255"/>
        <end position="273"/>
    </location>
</feature>
<dbReference type="InterPro" id="IPR007658">
    <property type="entry name" value="DUF594"/>
</dbReference>
<dbReference type="Pfam" id="PF13968">
    <property type="entry name" value="DUF4220"/>
    <property type="match status" value="1"/>
</dbReference>